<keyword evidence="2" id="KW-0193">Cuticle</keyword>
<dbReference type="AlphaFoldDB" id="A0A0M3I7R2"/>
<feature type="domain" description="ZP" evidence="9">
    <location>
        <begin position="35"/>
        <end position="285"/>
    </location>
</feature>
<dbReference type="SMART" id="SM00241">
    <property type="entry name" value="ZP"/>
    <property type="match status" value="1"/>
</dbReference>
<organism evidence="10 11">
    <name type="scientific">Ascaris lumbricoides</name>
    <name type="common">Giant roundworm</name>
    <dbReference type="NCBI Taxonomy" id="6252"/>
    <lineage>
        <taxon>Eukaryota</taxon>
        <taxon>Metazoa</taxon>
        <taxon>Ecdysozoa</taxon>
        <taxon>Nematoda</taxon>
        <taxon>Chromadorea</taxon>
        <taxon>Rhabditida</taxon>
        <taxon>Spirurina</taxon>
        <taxon>Ascaridomorpha</taxon>
        <taxon>Ascaridoidea</taxon>
        <taxon>Ascarididae</taxon>
        <taxon>Ascaris</taxon>
    </lineage>
</organism>
<keyword evidence="7" id="KW-0472">Membrane</keyword>
<sequence length="305" mass="34529">MSCWCWWLVLIIGFEPLHVLLIPIDNALTGTPVINCGDSVISISVGTRNSFYGNIYAKGFFQKEECRRIGNGVQQNINIVLPLNEGCGIRRKRMVNPRGLMLETTIVIMFHRIFLTKVDKAFHIKCFYMEADMTVEQSLDISAIPTTELFDSRDNAAREALMPTCKYEVLKGGADGEPLKYAIIGEVVYHKWTCSGVYDNIYCMTVHSCMVDDGQGNRHEILDEMGCCTDRYLLNDLEYLDQLSAGQEAQVFKFADRPSVFFSCQIRLELRDEVSGQCDVSEFFVHSFDGIGSMVSDYSYRTDGI</sequence>
<protein>
    <submittedName>
        <fullName evidence="11">ZP domain-containing protein</fullName>
    </submittedName>
</protein>
<feature type="signal peptide" evidence="8">
    <location>
        <begin position="1"/>
        <end position="19"/>
    </location>
</feature>
<accession>A0A0M3I7R2</accession>
<proteinExistence type="predicted"/>
<keyword evidence="10" id="KW-1185">Reference proteome</keyword>
<evidence type="ECO:0000256" key="3">
    <source>
        <dbReference type="ARBA" id="ARBA00022475"/>
    </source>
</evidence>
<dbReference type="WBParaSite" id="ALUE_0001326701-mRNA-1">
    <property type="protein sequence ID" value="ALUE_0001326701-mRNA-1"/>
    <property type="gene ID" value="ALUE_0001326701"/>
</dbReference>
<name>A0A0M3I7R2_ASCLU</name>
<dbReference type="Pfam" id="PF25301">
    <property type="entry name" value="CUT_C"/>
    <property type="match status" value="1"/>
</dbReference>
<evidence type="ECO:0000256" key="5">
    <source>
        <dbReference type="ARBA" id="ARBA00022729"/>
    </source>
</evidence>
<evidence type="ECO:0000259" key="9">
    <source>
        <dbReference type="PROSITE" id="PS51034"/>
    </source>
</evidence>
<evidence type="ECO:0000256" key="7">
    <source>
        <dbReference type="ARBA" id="ARBA00023136"/>
    </source>
</evidence>
<evidence type="ECO:0000256" key="1">
    <source>
        <dbReference type="ARBA" id="ARBA00004251"/>
    </source>
</evidence>
<dbReference type="Pfam" id="PF25057">
    <property type="entry name" value="CUT_N"/>
    <property type="match status" value="1"/>
</dbReference>
<evidence type="ECO:0000256" key="4">
    <source>
        <dbReference type="ARBA" id="ARBA00022692"/>
    </source>
</evidence>
<dbReference type="GO" id="GO:0042302">
    <property type="term" value="F:structural constituent of cuticle"/>
    <property type="evidence" value="ECO:0007669"/>
    <property type="project" value="UniProtKB-KW"/>
</dbReference>
<feature type="chain" id="PRO_5005657009" evidence="8">
    <location>
        <begin position="20"/>
        <end position="305"/>
    </location>
</feature>
<evidence type="ECO:0000313" key="11">
    <source>
        <dbReference type="WBParaSite" id="ALUE_0001326701-mRNA-1"/>
    </source>
</evidence>
<keyword evidence="6" id="KW-1133">Transmembrane helix</keyword>
<dbReference type="PANTHER" id="PTHR22907">
    <property type="entry name" value="GH04558P"/>
    <property type="match status" value="1"/>
</dbReference>
<evidence type="ECO:0000313" key="10">
    <source>
        <dbReference type="Proteomes" id="UP000036681"/>
    </source>
</evidence>
<comment type="subcellular location">
    <subcellularLocation>
        <location evidence="1">Cell membrane</location>
        <topology evidence="1">Single-pass type I membrane protein</topology>
    </subcellularLocation>
</comment>
<reference evidence="11" key="1">
    <citation type="submission" date="2017-02" db="UniProtKB">
        <authorList>
            <consortium name="WormBaseParasite"/>
        </authorList>
    </citation>
    <scope>IDENTIFICATION</scope>
</reference>
<keyword evidence="3" id="KW-1003">Cell membrane</keyword>
<evidence type="ECO:0000256" key="2">
    <source>
        <dbReference type="ARBA" id="ARBA00022460"/>
    </source>
</evidence>
<dbReference type="PANTHER" id="PTHR22907:SF1">
    <property type="entry name" value="ZP DOMAIN-CONTAINING PROTEIN"/>
    <property type="match status" value="1"/>
</dbReference>
<keyword evidence="5 8" id="KW-0732">Signal</keyword>
<dbReference type="InterPro" id="IPR051962">
    <property type="entry name" value="Cuticlin"/>
</dbReference>
<dbReference type="InterPro" id="IPR001507">
    <property type="entry name" value="ZP_dom"/>
</dbReference>
<evidence type="ECO:0000256" key="8">
    <source>
        <dbReference type="SAM" id="SignalP"/>
    </source>
</evidence>
<dbReference type="GO" id="GO:0005886">
    <property type="term" value="C:plasma membrane"/>
    <property type="evidence" value="ECO:0007669"/>
    <property type="project" value="UniProtKB-SubCell"/>
</dbReference>
<evidence type="ECO:0000256" key="6">
    <source>
        <dbReference type="ARBA" id="ARBA00022989"/>
    </source>
</evidence>
<dbReference type="PROSITE" id="PS51034">
    <property type="entry name" value="ZP_2"/>
    <property type="match status" value="1"/>
</dbReference>
<dbReference type="Proteomes" id="UP000036681">
    <property type="component" value="Unplaced"/>
</dbReference>
<dbReference type="InterPro" id="IPR057475">
    <property type="entry name" value="CUT_C"/>
</dbReference>
<dbReference type="InterPro" id="IPR056953">
    <property type="entry name" value="CUT_N"/>
</dbReference>
<keyword evidence="4" id="KW-0812">Transmembrane</keyword>